<dbReference type="InterPro" id="IPR012318">
    <property type="entry name" value="HTH_CRP"/>
</dbReference>
<protein>
    <submittedName>
        <fullName evidence="6">CRP-like cAMP-binding protein</fullName>
    </submittedName>
</protein>
<dbReference type="InterPro" id="IPR018490">
    <property type="entry name" value="cNMP-bd_dom_sf"/>
</dbReference>
<dbReference type="Proteomes" id="UP000573599">
    <property type="component" value="Unassembled WGS sequence"/>
</dbReference>
<dbReference type="RefSeq" id="WP_179420740.1">
    <property type="nucleotide sequence ID" value="NZ_JACCAB010000001.1"/>
</dbReference>
<evidence type="ECO:0000256" key="2">
    <source>
        <dbReference type="ARBA" id="ARBA00023125"/>
    </source>
</evidence>
<dbReference type="Pfam" id="PF00027">
    <property type="entry name" value="cNMP_binding"/>
    <property type="match status" value="1"/>
</dbReference>
<evidence type="ECO:0000256" key="1">
    <source>
        <dbReference type="ARBA" id="ARBA00023015"/>
    </source>
</evidence>
<dbReference type="GO" id="GO:0005829">
    <property type="term" value="C:cytosol"/>
    <property type="evidence" value="ECO:0007669"/>
    <property type="project" value="TreeGrafter"/>
</dbReference>
<keyword evidence="7" id="KW-1185">Reference proteome</keyword>
<evidence type="ECO:0000259" key="4">
    <source>
        <dbReference type="PROSITE" id="PS50042"/>
    </source>
</evidence>
<feature type="domain" description="Cyclic nucleotide-binding" evidence="4">
    <location>
        <begin position="5"/>
        <end position="126"/>
    </location>
</feature>
<comment type="caution">
    <text evidence="6">The sequence shown here is derived from an EMBL/GenBank/DDBJ whole genome shotgun (WGS) entry which is preliminary data.</text>
</comment>
<organism evidence="6 7">
    <name type="scientific">Pedococcus badiiscoriae</name>
    <dbReference type="NCBI Taxonomy" id="642776"/>
    <lineage>
        <taxon>Bacteria</taxon>
        <taxon>Bacillati</taxon>
        <taxon>Actinomycetota</taxon>
        <taxon>Actinomycetes</taxon>
        <taxon>Micrococcales</taxon>
        <taxon>Intrasporangiaceae</taxon>
        <taxon>Pedococcus</taxon>
    </lineage>
</organism>
<reference evidence="6 7" key="1">
    <citation type="submission" date="2020-07" db="EMBL/GenBank/DDBJ databases">
        <title>Sequencing the genomes of 1000 actinobacteria strains.</title>
        <authorList>
            <person name="Klenk H.-P."/>
        </authorList>
    </citation>
    <scope>NUCLEOTIDE SEQUENCE [LARGE SCALE GENOMIC DNA]</scope>
    <source>
        <strain evidence="6 7">DSM 23987</strain>
    </source>
</reference>
<dbReference type="EMBL" id="JACCAB010000001">
    <property type="protein sequence ID" value="NYG06219.1"/>
    <property type="molecule type" value="Genomic_DNA"/>
</dbReference>
<keyword evidence="2" id="KW-0238">DNA-binding</keyword>
<dbReference type="CDD" id="cd00038">
    <property type="entry name" value="CAP_ED"/>
    <property type="match status" value="1"/>
</dbReference>
<proteinExistence type="predicted"/>
<dbReference type="Pfam" id="PF13545">
    <property type="entry name" value="HTH_Crp_2"/>
    <property type="match status" value="1"/>
</dbReference>
<evidence type="ECO:0000313" key="6">
    <source>
        <dbReference type="EMBL" id="NYG06219.1"/>
    </source>
</evidence>
<dbReference type="GO" id="GO:0003677">
    <property type="term" value="F:DNA binding"/>
    <property type="evidence" value="ECO:0007669"/>
    <property type="project" value="UniProtKB-KW"/>
</dbReference>
<dbReference type="InterPro" id="IPR036390">
    <property type="entry name" value="WH_DNA-bd_sf"/>
</dbReference>
<evidence type="ECO:0000256" key="3">
    <source>
        <dbReference type="ARBA" id="ARBA00023163"/>
    </source>
</evidence>
<feature type="domain" description="HTH crp-type" evidence="5">
    <location>
        <begin position="140"/>
        <end position="212"/>
    </location>
</feature>
<evidence type="ECO:0000259" key="5">
    <source>
        <dbReference type="PROSITE" id="PS51063"/>
    </source>
</evidence>
<accession>A0A852WBN8</accession>
<dbReference type="SUPFAM" id="SSF51206">
    <property type="entry name" value="cAMP-binding domain-like"/>
    <property type="match status" value="1"/>
</dbReference>
<keyword evidence="1" id="KW-0805">Transcription regulation</keyword>
<dbReference type="SUPFAM" id="SSF46785">
    <property type="entry name" value="Winged helix' DNA-binding domain"/>
    <property type="match status" value="1"/>
</dbReference>
<name>A0A852WBN8_9MICO</name>
<dbReference type="PANTHER" id="PTHR24567">
    <property type="entry name" value="CRP FAMILY TRANSCRIPTIONAL REGULATORY PROTEIN"/>
    <property type="match status" value="1"/>
</dbReference>
<keyword evidence="3" id="KW-0804">Transcription</keyword>
<evidence type="ECO:0000313" key="7">
    <source>
        <dbReference type="Proteomes" id="UP000573599"/>
    </source>
</evidence>
<dbReference type="PROSITE" id="PS50042">
    <property type="entry name" value="CNMP_BINDING_3"/>
    <property type="match status" value="1"/>
</dbReference>
<dbReference type="AlphaFoldDB" id="A0A852WBN8"/>
<dbReference type="InterPro" id="IPR050397">
    <property type="entry name" value="Env_Response_Regulators"/>
</dbReference>
<dbReference type="GO" id="GO:0003700">
    <property type="term" value="F:DNA-binding transcription factor activity"/>
    <property type="evidence" value="ECO:0007669"/>
    <property type="project" value="TreeGrafter"/>
</dbReference>
<dbReference type="InterPro" id="IPR014710">
    <property type="entry name" value="RmlC-like_jellyroll"/>
</dbReference>
<dbReference type="Gene3D" id="2.60.120.10">
    <property type="entry name" value="Jelly Rolls"/>
    <property type="match status" value="1"/>
</dbReference>
<dbReference type="SMART" id="SM00100">
    <property type="entry name" value="cNMP"/>
    <property type="match status" value="1"/>
</dbReference>
<dbReference type="PROSITE" id="PS51063">
    <property type="entry name" value="HTH_CRP_2"/>
    <property type="match status" value="1"/>
</dbReference>
<dbReference type="InterPro" id="IPR036388">
    <property type="entry name" value="WH-like_DNA-bd_sf"/>
</dbReference>
<dbReference type="InterPro" id="IPR000595">
    <property type="entry name" value="cNMP-bd_dom"/>
</dbReference>
<gene>
    <name evidence="6" type="ORF">BJ986_000706</name>
</gene>
<sequence length="222" mass="24586">MEWRLLRGLSEQERRLVIAGTQRHRYRTGEVVFHEGDLAESIHFVAEGRLVARRTTPAGDNAAFAVMGPGEAFGEMAMLSPQARRTSTVAALEPAVTLTLRYAEFDRLRVAHPGIERLLVDVLAERVLRLSDHLVEALYLPAEQRVVRRLDGLCEQYGPAENGRPVRIPLTQTEIGELCGASRATTNRVLQGLVADGLATLHRGRVEVRDRRTLHERAAAGG</sequence>
<dbReference type="Gene3D" id="1.10.10.10">
    <property type="entry name" value="Winged helix-like DNA-binding domain superfamily/Winged helix DNA-binding domain"/>
    <property type="match status" value="1"/>
</dbReference>
<dbReference type="PANTHER" id="PTHR24567:SF74">
    <property type="entry name" value="HTH-TYPE TRANSCRIPTIONAL REGULATOR ARCR"/>
    <property type="match status" value="1"/>
</dbReference>
<dbReference type="SMART" id="SM00419">
    <property type="entry name" value="HTH_CRP"/>
    <property type="match status" value="1"/>
</dbReference>